<reference evidence="1" key="1">
    <citation type="journal article" date="2016" name="Int. J. Mol. Sci.">
        <title>Comparative genomics of the extreme acidophile Acidithiobacillus thiooxidans reveals intraspecific divergence and niche adaptation.</title>
        <authorList>
            <person name="Zhang X."/>
            <person name="Feng X."/>
            <person name="Tao J."/>
            <person name="Ma L."/>
            <person name="Xiao Y."/>
            <person name="Liang Y."/>
            <person name="Liu X."/>
            <person name="Yin H."/>
        </authorList>
    </citation>
    <scope>NUCLEOTIDE SEQUENCE [LARGE SCALE GENOMIC DNA]</scope>
    <source>
        <strain evidence="1">DXS-W</strain>
    </source>
</reference>
<sequence length="79" mass="8744">MLVHGKILRAIIMGIVALKTANIRLCLSSIRLGTLYAVKHEASKRPLADFGSLKPFDHWTKASNETMHDCGFIGAFLFT</sequence>
<evidence type="ECO:0000313" key="1">
    <source>
        <dbReference type="EMBL" id="OCX68649.1"/>
    </source>
</evidence>
<evidence type="ECO:0000313" key="2">
    <source>
        <dbReference type="Proteomes" id="UP000095008"/>
    </source>
</evidence>
<name>A0A1C2IX86_ACITH</name>
<keyword evidence="2" id="KW-1185">Reference proteome</keyword>
<gene>
    <name evidence="1" type="ORF">A6M23_17535</name>
</gene>
<protein>
    <submittedName>
        <fullName evidence="1">Uncharacterized protein</fullName>
    </submittedName>
</protein>
<organism evidence="1 2">
    <name type="scientific">Acidithiobacillus thiooxidans</name>
    <name type="common">Thiobacillus thiooxidans</name>
    <dbReference type="NCBI Taxonomy" id="930"/>
    <lineage>
        <taxon>Bacteria</taxon>
        <taxon>Pseudomonadati</taxon>
        <taxon>Pseudomonadota</taxon>
        <taxon>Acidithiobacillia</taxon>
        <taxon>Acidithiobacillales</taxon>
        <taxon>Acidithiobacillaceae</taxon>
        <taxon>Acidithiobacillus</taxon>
    </lineage>
</organism>
<proteinExistence type="predicted"/>
<dbReference type="Proteomes" id="UP000095008">
    <property type="component" value="Unassembled WGS sequence"/>
</dbReference>
<dbReference type="AlphaFoldDB" id="A0A1C2IX86"/>
<comment type="caution">
    <text evidence="1">The sequence shown here is derived from an EMBL/GenBank/DDBJ whole genome shotgun (WGS) entry which is preliminary data.</text>
</comment>
<dbReference type="EMBL" id="LWRY01000257">
    <property type="protein sequence ID" value="OCX68649.1"/>
    <property type="molecule type" value="Genomic_DNA"/>
</dbReference>
<accession>A0A1C2IX86</accession>